<evidence type="ECO:0000256" key="5">
    <source>
        <dbReference type="ARBA" id="ARBA00022825"/>
    </source>
</evidence>
<dbReference type="PRINTS" id="PR00723">
    <property type="entry name" value="SUBTILISIN"/>
</dbReference>
<dbReference type="InterPro" id="IPR051048">
    <property type="entry name" value="Peptidase_S8/S53_subtilisin"/>
</dbReference>
<dbReference type="Proteomes" id="UP000274073">
    <property type="component" value="Chromosome"/>
</dbReference>
<dbReference type="PANTHER" id="PTHR43399">
    <property type="entry name" value="SUBTILISIN-RELATED"/>
    <property type="match status" value="1"/>
</dbReference>
<keyword evidence="2 6" id="KW-0645">Protease</keyword>
<organism evidence="9 11">
    <name type="scientific">Chryseobacterium shandongense</name>
    <dbReference type="NCBI Taxonomy" id="1493872"/>
    <lineage>
        <taxon>Bacteria</taxon>
        <taxon>Pseudomonadati</taxon>
        <taxon>Bacteroidota</taxon>
        <taxon>Flavobacteriia</taxon>
        <taxon>Flavobacteriales</taxon>
        <taxon>Weeksellaceae</taxon>
        <taxon>Chryseobacterium group</taxon>
        <taxon>Chryseobacterium</taxon>
    </lineage>
</organism>
<sequence>MKNKYYFLGLLIIPSLFSAQTAEERKKIASYSNVQANELQRIELIKEEQAAKIRITNYLQLHPEVSKVSYIGQDKGIKIELMDIKPNGELIYAKTHNQGAAQTAKANALYSGGALGINIQGQGMIAGEWDGGSARFTHQEFITNGFSKINILDGAAGADHATHVAGTIAAQGINPLVRGVAFNSSINSYDWNSDLSEMQTEAVQGLLTSNHSYGFGSLSAIWFYGAYDNRARQVDNICFSNPYYLPVFSAGNDRNETTPPGSSQISQKGGYDMIFGHGNAKNIITVAAINQVTNYTGPSSVVMSSFSSWGPTDDGRIKPDISMKGVAVRSTVNTSDTAEGIMSGTSMASPGITGVVLLLQQYYNQLYNAYMRAATTKGLILHTAEEAGIDQGPDYSFGWGLVNAQKAAIAIRDRNSIFGSKSIIEELTLNNGGTYTRNITASGNNPLRVSISWTDPGYPTANTGTVDPSTVYLINDLDVKVTQNNSIFYPWKLQGMASPFSPATNDSPNNADNFERVDIENPIGSYTITVTHKGTLTGGSQKFSLIVTADTLGTLGVNETNTKTTTVSIYPNPAKDFITIQDNDTKNISIKIFDMTGRLVLVTETKDSKINISNLKAGNYVGTYASKNGESRNFKFIKE</sequence>
<feature type="domain" description="Secretion system C-terminal sorting" evidence="8">
    <location>
        <begin position="569"/>
        <end position="631"/>
    </location>
</feature>
<evidence type="ECO:0000256" key="1">
    <source>
        <dbReference type="ARBA" id="ARBA00011073"/>
    </source>
</evidence>
<keyword evidence="12" id="KW-1185">Reference proteome</keyword>
<dbReference type="InterPro" id="IPR026444">
    <property type="entry name" value="Secre_tail"/>
</dbReference>
<dbReference type="SUPFAM" id="SSF49785">
    <property type="entry name" value="Galactose-binding domain-like"/>
    <property type="match status" value="1"/>
</dbReference>
<evidence type="ECO:0000259" key="8">
    <source>
        <dbReference type="Pfam" id="PF18962"/>
    </source>
</evidence>
<accession>A0AAD1DMK8</accession>
<evidence type="ECO:0000313" key="9">
    <source>
        <dbReference type="EMBL" id="AZA87200.1"/>
    </source>
</evidence>
<dbReference type="Pfam" id="PF18962">
    <property type="entry name" value="Por_Secre_tail"/>
    <property type="match status" value="1"/>
</dbReference>
<name>A0AAD1DMK8_9FLAO</name>
<dbReference type="AlphaFoldDB" id="A0AAD1DMK8"/>
<dbReference type="InterPro" id="IPR036852">
    <property type="entry name" value="Peptidase_S8/S53_dom_sf"/>
</dbReference>
<evidence type="ECO:0000313" key="12">
    <source>
        <dbReference type="Proteomes" id="UP000281741"/>
    </source>
</evidence>
<dbReference type="Proteomes" id="UP000281741">
    <property type="component" value="Chromosome"/>
</dbReference>
<evidence type="ECO:0000259" key="7">
    <source>
        <dbReference type="Pfam" id="PF00082"/>
    </source>
</evidence>
<dbReference type="InterPro" id="IPR023828">
    <property type="entry name" value="Peptidase_S8_Ser-AS"/>
</dbReference>
<dbReference type="SUPFAM" id="SSF52743">
    <property type="entry name" value="Subtilisin-like"/>
    <property type="match status" value="1"/>
</dbReference>
<dbReference type="GO" id="GO:0006508">
    <property type="term" value="P:proteolysis"/>
    <property type="evidence" value="ECO:0007669"/>
    <property type="project" value="UniProtKB-KW"/>
</dbReference>
<dbReference type="RefSeq" id="WP_123854502.1">
    <property type="nucleotide sequence ID" value="NZ_CP033912.1"/>
</dbReference>
<keyword evidence="3" id="KW-0732">Signal</keyword>
<dbReference type="InterPro" id="IPR000209">
    <property type="entry name" value="Peptidase_S8/S53_dom"/>
</dbReference>
<dbReference type="Gene3D" id="2.60.120.380">
    <property type="match status" value="1"/>
</dbReference>
<dbReference type="PROSITE" id="PS51892">
    <property type="entry name" value="SUBTILASE"/>
    <property type="match status" value="1"/>
</dbReference>
<evidence type="ECO:0000256" key="3">
    <source>
        <dbReference type="ARBA" id="ARBA00022729"/>
    </source>
</evidence>
<feature type="active site" description="Charge relay system" evidence="6">
    <location>
        <position position="160"/>
    </location>
</feature>
<dbReference type="CDD" id="cd04842">
    <property type="entry name" value="Peptidases_S8_Kp43_protease"/>
    <property type="match status" value="1"/>
</dbReference>
<evidence type="ECO:0000256" key="6">
    <source>
        <dbReference type="PROSITE-ProRule" id="PRU01240"/>
    </source>
</evidence>
<dbReference type="InterPro" id="IPR034058">
    <property type="entry name" value="TagA/B/C/D_pept_dom"/>
</dbReference>
<dbReference type="InterPro" id="IPR015500">
    <property type="entry name" value="Peptidase_S8_subtilisin-rel"/>
</dbReference>
<dbReference type="PROSITE" id="PS00138">
    <property type="entry name" value="SUBTILASE_SER"/>
    <property type="match status" value="1"/>
</dbReference>
<evidence type="ECO:0000313" key="10">
    <source>
        <dbReference type="EMBL" id="AZA95699.1"/>
    </source>
</evidence>
<dbReference type="NCBIfam" id="TIGR04183">
    <property type="entry name" value="Por_Secre_tail"/>
    <property type="match status" value="1"/>
</dbReference>
<reference evidence="11 12" key="1">
    <citation type="submission" date="2018-11" db="EMBL/GenBank/DDBJ databases">
        <title>Proposal to divide the Flavobacteriaceae and reorganize its genera based on Amino Acid Identity values calculated from whole genome sequences.</title>
        <authorList>
            <person name="Nicholson A.C."/>
            <person name="Gulvik C.A."/>
            <person name="Whitney A.M."/>
            <person name="Humrighouse B.W."/>
            <person name="Bell M."/>
            <person name="Holmes B."/>
            <person name="Steigerwalt A.G."/>
            <person name="Villarma A."/>
            <person name="Sheth M."/>
            <person name="Batra D."/>
            <person name="Pryor J."/>
            <person name="Bernardet J.-F."/>
            <person name="Hugo C."/>
            <person name="Kampfer P."/>
            <person name="Newman J."/>
            <person name="McQuiston J.R."/>
        </authorList>
    </citation>
    <scope>NUCLEOTIDE SEQUENCE [LARGE SCALE GENOMIC DNA]</scope>
    <source>
        <strain evidence="9 11">G0207</strain>
        <strain evidence="10 12">H5143</strain>
    </source>
</reference>
<dbReference type="Gene3D" id="3.40.50.200">
    <property type="entry name" value="Peptidase S8/S53 domain"/>
    <property type="match status" value="1"/>
</dbReference>
<feature type="active site" description="Charge relay system" evidence="6">
    <location>
        <position position="130"/>
    </location>
</feature>
<dbReference type="EMBL" id="CP033912">
    <property type="protein sequence ID" value="AZA95699.1"/>
    <property type="molecule type" value="Genomic_DNA"/>
</dbReference>
<proteinExistence type="inferred from homology"/>
<feature type="active site" description="Charge relay system" evidence="6">
    <location>
        <position position="346"/>
    </location>
</feature>
<dbReference type="InterPro" id="IPR008979">
    <property type="entry name" value="Galactose-bd-like_sf"/>
</dbReference>
<feature type="domain" description="Peptidase S8/S53" evidence="7">
    <location>
        <begin position="156"/>
        <end position="400"/>
    </location>
</feature>
<protein>
    <submittedName>
        <fullName evidence="9">T9SS C-terminal target domain-containing protein</fullName>
    </submittedName>
</protein>
<dbReference type="Pfam" id="PF00082">
    <property type="entry name" value="Peptidase_S8"/>
    <property type="match status" value="1"/>
</dbReference>
<dbReference type="GO" id="GO:0004252">
    <property type="term" value="F:serine-type endopeptidase activity"/>
    <property type="evidence" value="ECO:0007669"/>
    <property type="project" value="UniProtKB-UniRule"/>
</dbReference>
<dbReference type="PANTHER" id="PTHR43399:SF4">
    <property type="entry name" value="CELL WALL-ASSOCIATED PROTEASE"/>
    <property type="match status" value="1"/>
</dbReference>
<keyword evidence="4 6" id="KW-0378">Hydrolase</keyword>
<evidence type="ECO:0000256" key="4">
    <source>
        <dbReference type="ARBA" id="ARBA00022801"/>
    </source>
</evidence>
<comment type="similarity">
    <text evidence="1 6">Belongs to the peptidase S8 family.</text>
</comment>
<evidence type="ECO:0000313" key="11">
    <source>
        <dbReference type="Proteomes" id="UP000274073"/>
    </source>
</evidence>
<evidence type="ECO:0000256" key="2">
    <source>
        <dbReference type="ARBA" id="ARBA00022670"/>
    </source>
</evidence>
<keyword evidence="5 6" id="KW-0720">Serine protease</keyword>
<dbReference type="EMBL" id="CP033915">
    <property type="protein sequence ID" value="AZA87200.1"/>
    <property type="molecule type" value="Genomic_DNA"/>
</dbReference>
<gene>
    <name evidence="9" type="ORF">EG349_10570</name>
    <name evidence="10" type="ORF">EG353_09025</name>
</gene>